<proteinExistence type="predicted"/>
<dbReference type="Gene3D" id="3.40.50.300">
    <property type="entry name" value="P-loop containing nucleotide triphosphate hydrolases"/>
    <property type="match status" value="1"/>
</dbReference>
<dbReference type="SUPFAM" id="SSF52540">
    <property type="entry name" value="P-loop containing nucleoside triphosphate hydrolases"/>
    <property type="match status" value="1"/>
</dbReference>
<feature type="non-terminal residue" evidence="5">
    <location>
        <position position="50"/>
    </location>
</feature>
<sequence>MSRLEARNLNKRYSGKTVVESVSLGVDSGEVVGLLGPNGAGKTTCFYMIV</sequence>
<dbReference type="InterPro" id="IPR051120">
    <property type="entry name" value="ABC_AA/LPS_Transport"/>
</dbReference>
<keyword evidence="3 5" id="KW-0067">ATP-binding</keyword>
<evidence type="ECO:0000259" key="4">
    <source>
        <dbReference type="Pfam" id="PF00005"/>
    </source>
</evidence>
<dbReference type="PANTHER" id="PTHR45772">
    <property type="entry name" value="CONSERVED COMPONENT OF ABC TRANSPORTER FOR NATURAL AMINO ACIDS-RELATED"/>
    <property type="match status" value="1"/>
</dbReference>
<dbReference type="AlphaFoldDB" id="A0A3B0ZB76"/>
<reference evidence="5" key="1">
    <citation type="submission" date="2018-06" db="EMBL/GenBank/DDBJ databases">
        <authorList>
            <person name="Zhirakovskaya E."/>
        </authorList>
    </citation>
    <scope>NUCLEOTIDE SEQUENCE</scope>
</reference>
<dbReference type="InterPro" id="IPR027417">
    <property type="entry name" value="P-loop_NTPase"/>
</dbReference>
<keyword evidence="1" id="KW-0813">Transport</keyword>
<dbReference type="PANTHER" id="PTHR45772:SF10">
    <property type="entry name" value="LIPOPOLYSACCHARIDE EXPORT SYSTEM ATP-BINDING PROTEIN LPTB"/>
    <property type="match status" value="1"/>
</dbReference>
<evidence type="ECO:0000256" key="2">
    <source>
        <dbReference type="ARBA" id="ARBA00022741"/>
    </source>
</evidence>
<dbReference type="EMBL" id="UOFK01000135">
    <property type="protein sequence ID" value="VAW77956.1"/>
    <property type="molecule type" value="Genomic_DNA"/>
</dbReference>
<evidence type="ECO:0000256" key="1">
    <source>
        <dbReference type="ARBA" id="ARBA00022448"/>
    </source>
</evidence>
<organism evidence="5">
    <name type="scientific">hydrothermal vent metagenome</name>
    <dbReference type="NCBI Taxonomy" id="652676"/>
    <lineage>
        <taxon>unclassified sequences</taxon>
        <taxon>metagenomes</taxon>
        <taxon>ecological metagenomes</taxon>
    </lineage>
</organism>
<accession>A0A3B0ZB76</accession>
<evidence type="ECO:0000313" key="5">
    <source>
        <dbReference type="EMBL" id="VAW77956.1"/>
    </source>
</evidence>
<dbReference type="GO" id="GO:0016887">
    <property type="term" value="F:ATP hydrolysis activity"/>
    <property type="evidence" value="ECO:0007669"/>
    <property type="project" value="InterPro"/>
</dbReference>
<dbReference type="Pfam" id="PF00005">
    <property type="entry name" value="ABC_tran"/>
    <property type="match status" value="1"/>
</dbReference>
<dbReference type="GO" id="GO:0005524">
    <property type="term" value="F:ATP binding"/>
    <property type="evidence" value="ECO:0007669"/>
    <property type="project" value="UniProtKB-KW"/>
</dbReference>
<evidence type="ECO:0000256" key="3">
    <source>
        <dbReference type="ARBA" id="ARBA00022840"/>
    </source>
</evidence>
<name>A0A3B0ZB76_9ZZZZ</name>
<gene>
    <name evidence="5" type="ORF">MNBD_GAMMA13-167</name>
</gene>
<keyword evidence="2" id="KW-0547">Nucleotide-binding</keyword>
<feature type="domain" description="ABC transporter" evidence="4">
    <location>
        <begin position="20"/>
        <end position="49"/>
    </location>
</feature>
<dbReference type="GO" id="GO:0005886">
    <property type="term" value="C:plasma membrane"/>
    <property type="evidence" value="ECO:0007669"/>
    <property type="project" value="TreeGrafter"/>
</dbReference>
<protein>
    <submittedName>
        <fullName evidence="5">Lipopolysaccharide ABC transporter, ATP-binding protein LptB</fullName>
    </submittedName>
</protein>
<dbReference type="InterPro" id="IPR003439">
    <property type="entry name" value="ABC_transporter-like_ATP-bd"/>
</dbReference>